<feature type="chain" id="PRO_5043599971" evidence="1">
    <location>
        <begin position="23"/>
        <end position="102"/>
    </location>
</feature>
<evidence type="ECO:0000313" key="2">
    <source>
        <dbReference type="EMBL" id="MDN7124232.1"/>
    </source>
</evidence>
<evidence type="ECO:0000256" key="1">
    <source>
        <dbReference type="SAM" id="SignalP"/>
    </source>
</evidence>
<sequence length="102" mass="10958">MLRKTALSAVLMGATLLPCAYAMPSVQPTQQAAAQEVVMKVNVNTASAAELSMALTGVGTKRAEAIIELREKLGGFTELNQLMQIKGVGPRLLELNKDRIEF</sequence>
<reference evidence="4 5" key="1">
    <citation type="submission" date="2021-03" db="EMBL/GenBank/DDBJ databases">
        <title>Pseudidiomarina terrestris, a new bacterium isolated from saline soil.</title>
        <authorList>
            <person name="Galisteo C."/>
            <person name="De La Haba R."/>
            <person name="Sanchez-Porro C."/>
            <person name="Ventosa A."/>
        </authorList>
    </citation>
    <scope>NUCLEOTIDE SEQUENCE [LARGE SCALE GENOMIC DNA]</scope>
    <source>
        <strain evidence="2 5">1APP75-32.1</strain>
        <strain evidence="4">1APR75-15</strain>
        <strain evidence="3">1ASR75-15</strain>
    </source>
</reference>
<dbReference type="InterPro" id="IPR051675">
    <property type="entry name" value="Endo/Exo/Phosphatase_dom_1"/>
</dbReference>
<dbReference type="PANTHER" id="PTHR21180">
    <property type="entry name" value="ENDONUCLEASE/EXONUCLEASE/PHOSPHATASE FAMILY DOMAIN-CONTAINING PROTEIN 1"/>
    <property type="match status" value="1"/>
</dbReference>
<dbReference type="RefSeq" id="WP_301720407.1">
    <property type="nucleotide sequence ID" value="NZ_JAGGJB010000002.1"/>
</dbReference>
<keyword evidence="4" id="KW-1185">Reference proteome</keyword>
<dbReference type="AlphaFoldDB" id="A0AAW7QZT0"/>
<dbReference type="SUPFAM" id="SSF47781">
    <property type="entry name" value="RuvA domain 2-like"/>
    <property type="match status" value="1"/>
</dbReference>
<evidence type="ECO:0000313" key="5">
    <source>
        <dbReference type="Proteomes" id="UP001169492"/>
    </source>
</evidence>
<accession>A0AAW7QZT0</accession>
<dbReference type="EMBL" id="JAGGJC010000001">
    <property type="protein sequence ID" value="MDN7128489.1"/>
    <property type="molecule type" value="Genomic_DNA"/>
</dbReference>
<organism evidence="2 5">
    <name type="scientific">Pseudidiomarina terrestris</name>
    <dbReference type="NCBI Taxonomy" id="2820060"/>
    <lineage>
        <taxon>Bacteria</taxon>
        <taxon>Pseudomonadati</taxon>
        <taxon>Pseudomonadota</taxon>
        <taxon>Gammaproteobacteria</taxon>
        <taxon>Alteromonadales</taxon>
        <taxon>Idiomarinaceae</taxon>
        <taxon>Pseudidiomarina</taxon>
    </lineage>
</organism>
<name>A0AAW7QZT0_9GAMM</name>
<evidence type="ECO:0000313" key="3">
    <source>
        <dbReference type="EMBL" id="MDN7128489.1"/>
    </source>
</evidence>
<dbReference type="GO" id="GO:0015627">
    <property type="term" value="C:type II protein secretion system complex"/>
    <property type="evidence" value="ECO:0007669"/>
    <property type="project" value="TreeGrafter"/>
</dbReference>
<dbReference type="Gene3D" id="1.10.150.280">
    <property type="entry name" value="AF1531-like domain"/>
    <property type="match status" value="1"/>
</dbReference>
<dbReference type="InterPro" id="IPR004509">
    <property type="entry name" value="Competence_ComEA_HhH"/>
</dbReference>
<dbReference type="EMBL" id="JAGGJB010000002">
    <property type="protein sequence ID" value="MDN7124232.1"/>
    <property type="molecule type" value="Genomic_DNA"/>
</dbReference>
<comment type="caution">
    <text evidence="2">The sequence shown here is derived from an EMBL/GenBank/DDBJ whole genome shotgun (WGS) entry which is preliminary data.</text>
</comment>
<dbReference type="Proteomes" id="UP001169491">
    <property type="component" value="Unassembled WGS sequence"/>
</dbReference>
<gene>
    <name evidence="2" type="ORF">J6I90_05010</name>
    <name evidence="3" type="ORF">J6I92_01175</name>
</gene>
<keyword evidence="1" id="KW-0732">Signal</keyword>
<dbReference type="Proteomes" id="UP001169492">
    <property type="component" value="Unassembled WGS sequence"/>
</dbReference>
<dbReference type="InterPro" id="IPR010994">
    <property type="entry name" value="RuvA_2-like"/>
</dbReference>
<dbReference type="GO" id="GO:0015628">
    <property type="term" value="P:protein secretion by the type II secretion system"/>
    <property type="evidence" value="ECO:0007669"/>
    <property type="project" value="TreeGrafter"/>
</dbReference>
<dbReference type="PANTHER" id="PTHR21180:SF32">
    <property type="entry name" value="ENDONUCLEASE_EXONUCLEASE_PHOSPHATASE FAMILY DOMAIN-CONTAINING PROTEIN 1"/>
    <property type="match status" value="1"/>
</dbReference>
<protein>
    <submittedName>
        <fullName evidence="2">Helix-hairpin-helix domain-containing protein</fullName>
    </submittedName>
</protein>
<dbReference type="Pfam" id="PF12836">
    <property type="entry name" value="HHH_3"/>
    <property type="match status" value="1"/>
</dbReference>
<proteinExistence type="predicted"/>
<dbReference type="NCBIfam" id="TIGR00426">
    <property type="entry name" value="competence protein ComEA helix-hairpin-helix repeat region"/>
    <property type="match status" value="1"/>
</dbReference>
<feature type="signal peptide" evidence="1">
    <location>
        <begin position="1"/>
        <end position="22"/>
    </location>
</feature>
<evidence type="ECO:0000313" key="4">
    <source>
        <dbReference type="Proteomes" id="UP001169491"/>
    </source>
</evidence>